<sequence length="325" mass="35883">MPLLPLRLVRQSLQISHCTVTESNLYTHTARKSLVGFVATRTLSSRHYYPFQHPPQLRHRFTQPSRVVSTCWNDSGSHPTSRPVRSMSSDADYAAFLDKANQASGSAEAQEAVKKSHGTKSVNSMVPRGLDQIEEYYTSDADEPFEPVALKFDGSSVSADELKKLIGGDQDVQEVGQKEFGSQYKTVMDAVSKAGNGEIRIFRVELGETRAEYYVVSVDTEQGRVVGLKALSVESGQCCVENEGPSLGGEWKTEIRTTGFPVDAFRWAQDAQASDSRQCFASGNRARSCSWDALQSTEYWRLFAAHQLIGRASGWRRANDGGLGL</sequence>
<dbReference type="PANTHER" id="PTHR42093:SF1">
    <property type="match status" value="1"/>
</dbReference>
<evidence type="ECO:0000313" key="1">
    <source>
        <dbReference type="EMBL" id="CBX93152.1"/>
    </source>
</evidence>
<dbReference type="Proteomes" id="UP000002668">
    <property type="component" value="Genome"/>
</dbReference>
<dbReference type="InterPro" id="IPR056539">
    <property type="entry name" value="NuiA-like"/>
</dbReference>
<protein>
    <submittedName>
        <fullName evidence="1">Predicted protein</fullName>
    </submittedName>
</protein>
<gene>
    <name evidence="1" type="ORF">LEMA_P040530.1</name>
</gene>
<dbReference type="VEuPathDB" id="FungiDB:LEMA_P040530.1"/>
<reference evidence="2" key="1">
    <citation type="journal article" date="2011" name="Nat. Commun.">
        <title>Effector diversification within compartments of the Leptosphaeria maculans genome affected by Repeat-Induced Point mutations.</title>
        <authorList>
            <person name="Rouxel T."/>
            <person name="Grandaubert J."/>
            <person name="Hane J.K."/>
            <person name="Hoede C."/>
            <person name="van de Wouw A.P."/>
            <person name="Couloux A."/>
            <person name="Dominguez V."/>
            <person name="Anthouard V."/>
            <person name="Bally P."/>
            <person name="Bourras S."/>
            <person name="Cozijnsen A.J."/>
            <person name="Ciuffetti L.M."/>
            <person name="Degrave A."/>
            <person name="Dilmaghani A."/>
            <person name="Duret L."/>
            <person name="Fudal I."/>
            <person name="Goodwin S.B."/>
            <person name="Gout L."/>
            <person name="Glaser N."/>
            <person name="Linglin J."/>
            <person name="Kema G.H.J."/>
            <person name="Lapalu N."/>
            <person name="Lawrence C.B."/>
            <person name="May K."/>
            <person name="Meyer M."/>
            <person name="Ollivier B."/>
            <person name="Poulain J."/>
            <person name="Schoch C.L."/>
            <person name="Simon A."/>
            <person name="Spatafora J.W."/>
            <person name="Stachowiak A."/>
            <person name="Turgeon B.G."/>
            <person name="Tyler B.M."/>
            <person name="Vincent D."/>
            <person name="Weissenbach J."/>
            <person name="Amselem J."/>
            <person name="Quesneville H."/>
            <person name="Oliver R.P."/>
            <person name="Wincker P."/>
            <person name="Balesdent M.-H."/>
            <person name="Howlett B.J."/>
        </authorList>
    </citation>
    <scope>NUCLEOTIDE SEQUENCE [LARGE SCALE GENOMIC DNA]</scope>
    <source>
        <strain evidence="2">JN3 / isolate v23.1.3 / race Av1-4-5-6-7-8</strain>
    </source>
</reference>
<dbReference type="GeneID" id="13283013"/>
<dbReference type="PANTHER" id="PTHR42093">
    <property type="match status" value="1"/>
</dbReference>
<evidence type="ECO:0000313" key="2">
    <source>
        <dbReference type="Proteomes" id="UP000002668"/>
    </source>
</evidence>
<dbReference type="HOGENOM" id="CLU_855481_0_0_1"/>
<proteinExistence type="predicted"/>
<dbReference type="InParanoid" id="E4ZPC7"/>
<dbReference type="eggNOG" id="ENOG502SBFH">
    <property type="taxonomic scope" value="Eukaryota"/>
</dbReference>
<dbReference type="EMBL" id="FP929105">
    <property type="protein sequence ID" value="CBX93152.1"/>
    <property type="molecule type" value="Genomic_DNA"/>
</dbReference>
<name>E4ZPC7_LEPMJ</name>
<accession>E4ZPC7</accession>
<dbReference type="OrthoDB" id="5366485at2759"/>
<organism evidence="2">
    <name type="scientific">Leptosphaeria maculans (strain JN3 / isolate v23.1.3 / race Av1-4-5-6-7-8)</name>
    <name type="common">Blackleg fungus</name>
    <name type="synonym">Phoma lingam</name>
    <dbReference type="NCBI Taxonomy" id="985895"/>
    <lineage>
        <taxon>Eukaryota</taxon>
        <taxon>Fungi</taxon>
        <taxon>Dikarya</taxon>
        <taxon>Ascomycota</taxon>
        <taxon>Pezizomycotina</taxon>
        <taxon>Dothideomycetes</taxon>
        <taxon>Pleosporomycetidae</taxon>
        <taxon>Pleosporales</taxon>
        <taxon>Pleosporineae</taxon>
        <taxon>Leptosphaeriaceae</taxon>
        <taxon>Plenodomus</taxon>
        <taxon>Plenodomus lingam/Leptosphaeria maculans species complex</taxon>
    </lineage>
</organism>
<dbReference type="AlphaFoldDB" id="E4ZPC7"/>
<keyword evidence="2" id="KW-1185">Reference proteome</keyword>
<dbReference type="Pfam" id="PF23151">
    <property type="entry name" value="NuiA_2"/>
    <property type="match status" value="1"/>
</dbReference>